<evidence type="ECO:0000313" key="9">
    <source>
        <dbReference type="Proteomes" id="UP000197468"/>
    </source>
</evidence>
<gene>
    <name evidence="8" type="ORF">CDN99_08125</name>
</gene>
<proteinExistence type="predicted"/>
<feature type="modified residue" description="4-aspartylphosphate" evidence="4">
    <location>
        <position position="51"/>
    </location>
</feature>
<comment type="caution">
    <text evidence="8">The sequence shown here is derived from an EMBL/GenBank/DDBJ whole genome shotgun (WGS) entry which is preliminary data.</text>
</comment>
<feature type="domain" description="Response regulatory" evidence="6">
    <location>
        <begin position="2"/>
        <end position="116"/>
    </location>
</feature>
<dbReference type="Proteomes" id="UP000197468">
    <property type="component" value="Unassembled WGS sequence"/>
</dbReference>
<keyword evidence="4" id="KW-0597">Phosphoprotein</keyword>
<keyword evidence="1" id="KW-0805">Transcription regulation</keyword>
<evidence type="ECO:0000259" key="6">
    <source>
        <dbReference type="PROSITE" id="PS50110"/>
    </source>
</evidence>
<dbReference type="InterPro" id="IPR039420">
    <property type="entry name" value="WalR-like"/>
</dbReference>
<dbReference type="SUPFAM" id="SSF52172">
    <property type="entry name" value="CheY-like"/>
    <property type="match status" value="1"/>
</dbReference>
<dbReference type="GO" id="GO:0000976">
    <property type="term" value="F:transcription cis-regulatory region binding"/>
    <property type="evidence" value="ECO:0007669"/>
    <property type="project" value="TreeGrafter"/>
</dbReference>
<dbReference type="InterPro" id="IPR011006">
    <property type="entry name" value="CheY-like_superfamily"/>
</dbReference>
<keyword evidence="9" id="KW-1185">Reference proteome</keyword>
<dbReference type="OrthoDB" id="9802426at2"/>
<reference evidence="8 9" key="1">
    <citation type="journal article" date="2008" name="Int. J. Syst. Evol. Microbiol.">
        <title>Description of Roseateles aquatilis sp. nov. and Roseateles terrae sp. nov., in the class Betaproteobacteria, and emended description of the genus Roseateles.</title>
        <authorList>
            <person name="Gomila M."/>
            <person name="Bowien B."/>
            <person name="Falsen E."/>
            <person name="Moore E.R."/>
            <person name="Lalucat J."/>
        </authorList>
    </citation>
    <scope>NUCLEOTIDE SEQUENCE [LARGE SCALE GENOMIC DNA]</scope>
    <source>
        <strain evidence="8 9">CCUG 48205</strain>
    </source>
</reference>
<dbReference type="InterPro" id="IPR001867">
    <property type="entry name" value="OmpR/PhoB-type_DNA-bd"/>
</dbReference>
<keyword evidence="2 5" id="KW-0238">DNA-binding</keyword>
<dbReference type="EMBL" id="NIOF01000002">
    <property type="protein sequence ID" value="OWQ92290.1"/>
    <property type="molecule type" value="Genomic_DNA"/>
</dbReference>
<dbReference type="PANTHER" id="PTHR48111">
    <property type="entry name" value="REGULATOR OF RPOS"/>
    <property type="match status" value="1"/>
</dbReference>
<dbReference type="Gene3D" id="3.40.50.2300">
    <property type="match status" value="1"/>
</dbReference>
<evidence type="ECO:0000256" key="5">
    <source>
        <dbReference type="PROSITE-ProRule" id="PRU01091"/>
    </source>
</evidence>
<feature type="DNA-binding region" description="OmpR/PhoB-type" evidence="5">
    <location>
        <begin position="121"/>
        <end position="221"/>
    </location>
</feature>
<evidence type="ECO:0000256" key="3">
    <source>
        <dbReference type="ARBA" id="ARBA00023163"/>
    </source>
</evidence>
<dbReference type="AlphaFoldDB" id="A0A246JID5"/>
<dbReference type="PROSITE" id="PS51755">
    <property type="entry name" value="OMPR_PHOB"/>
    <property type="match status" value="1"/>
</dbReference>
<organism evidence="8 9">
    <name type="scientific">Roseateles aquatilis</name>
    <dbReference type="NCBI Taxonomy" id="431061"/>
    <lineage>
        <taxon>Bacteria</taxon>
        <taxon>Pseudomonadati</taxon>
        <taxon>Pseudomonadota</taxon>
        <taxon>Betaproteobacteria</taxon>
        <taxon>Burkholderiales</taxon>
        <taxon>Sphaerotilaceae</taxon>
        <taxon>Roseateles</taxon>
    </lineage>
</organism>
<accession>A0A246JID5</accession>
<name>A0A246JID5_9BURK</name>
<keyword evidence="3" id="KW-0804">Transcription</keyword>
<dbReference type="Pfam" id="PF00072">
    <property type="entry name" value="Response_reg"/>
    <property type="match status" value="1"/>
</dbReference>
<dbReference type="SUPFAM" id="SSF46894">
    <property type="entry name" value="C-terminal effector domain of the bipartite response regulators"/>
    <property type="match status" value="1"/>
</dbReference>
<dbReference type="Pfam" id="PF00486">
    <property type="entry name" value="Trans_reg_C"/>
    <property type="match status" value="1"/>
</dbReference>
<dbReference type="InterPro" id="IPR036388">
    <property type="entry name" value="WH-like_DNA-bd_sf"/>
</dbReference>
<dbReference type="RefSeq" id="WP_088384370.1">
    <property type="nucleotide sequence ID" value="NZ_NIOF01000002.1"/>
</dbReference>
<dbReference type="SMART" id="SM00862">
    <property type="entry name" value="Trans_reg_C"/>
    <property type="match status" value="1"/>
</dbReference>
<dbReference type="Gene3D" id="6.10.250.690">
    <property type="match status" value="1"/>
</dbReference>
<dbReference type="InterPro" id="IPR001789">
    <property type="entry name" value="Sig_transdc_resp-reg_receiver"/>
</dbReference>
<evidence type="ECO:0000256" key="4">
    <source>
        <dbReference type="PROSITE-ProRule" id="PRU00169"/>
    </source>
</evidence>
<evidence type="ECO:0000259" key="7">
    <source>
        <dbReference type="PROSITE" id="PS51755"/>
    </source>
</evidence>
<dbReference type="GO" id="GO:0006355">
    <property type="term" value="P:regulation of DNA-templated transcription"/>
    <property type="evidence" value="ECO:0007669"/>
    <property type="project" value="InterPro"/>
</dbReference>
<dbReference type="GO" id="GO:0032993">
    <property type="term" value="C:protein-DNA complex"/>
    <property type="evidence" value="ECO:0007669"/>
    <property type="project" value="TreeGrafter"/>
</dbReference>
<evidence type="ECO:0000256" key="1">
    <source>
        <dbReference type="ARBA" id="ARBA00023015"/>
    </source>
</evidence>
<protein>
    <submittedName>
        <fullName evidence="8">Two-component system response regulator</fullName>
    </submittedName>
</protein>
<dbReference type="CDD" id="cd00383">
    <property type="entry name" value="trans_reg_C"/>
    <property type="match status" value="1"/>
</dbReference>
<dbReference type="Gene3D" id="1.10.10.10">
    <property type="entry name" value="Winged helix-like DNA-binding domain superfamily/Winged helix DNA-binding domain"/>
    <property type="match status" value="1"/>
</dbReference>
<dbReference type="PANTHER" id="PTHR48111:SF67">
    <property type="entry name" value="TRANSCRIPTIONAL REGULATORY PROTEIN TCTD"/>
    <property type="match status" value="1"/>
</dbReference>
<evidence type="ECO:0000313" key="8">
    <source>
        <dbReference type="EMBL" id="OWQ92290.1"/>
    </source>
</evidence>
<evidence type="ECO:0000256" key="2">
    <source>
        <dbReference type="ARBA" id="ARBA00023125"/>
    </source>
</evidence>
<dbReference type="GO" id="GO:0000156">
    <property type="term" value="F:phosphorelay response regulator activity"/>
    <property type="evidence" value="ECO:0007669"/>
    <property type="project" value="TreeGrafter"/>
</dbReference>
<feature type="domain" description="OmpR/PhoB-type" evidence="7">
    <location>
        <begin position="121"/>
        <end position="221"/>
    </location>
</feature>
<dbReference type="PROSITE" id="PS50110">
    <property type="entry name" value="RESPONSE_REGULATORY"/>
    <property type="match status" value="1"/>
</dbReference>
<dbReference type="GO" id="GO:0005829">
    <property type="term" value="C:cytosol"/>
    <property type="evidence" value="ECO:0007669"/>
    <property type="project" value="TreeGrafter"/>
</dbReference>
<dbReference type="InterPro" id="IPR016032">
    <property type="entry name" value="Sig_transdc_resp-reg_C-effctor"/>
</dbReference>
<dbReference type="SMART" id="SM00448">
    <property type="entry name" value="REC"/>
    <property type="match status" value="1"/>
</dbReference>
<sequence>MQILLIEDDAEMSRVLARTLEKQGYSVTACLDGVSALRHIGDEANDIVLLDLNLPQLDGLHILQRMRMRGITTPVIILTARGAVGDKIAGLNSGADDYLAKPFDLEELDARIRALLRRHGKGGISVDPTCGQLRYHRDSDAFLHGQDHLELSPREHALLRVLAVKPGQAVKKEKILKAVFPNDDDVHKEAVEVLVYRLRKRLVATGAEIITLRGLGYMLRAVRGPAPP</sequence>